<comment type="caution">
    <text evidence="3">The sequence shown here is derived from an EMBL/GenBank/DDBJ whole genome shotgun (WGS) entry which is preliminary data.</text>
</comment>
<keyword evidence="2" id="KW-1133">Transmembrane helix</keyword>
<dbReference type="RefSeq" id="WP_070598307.1">
    <property type="nucleotide sequence ID" value="NZ_JASODG010000002.1"/>
</dbReference>
<keyword evidence="2" id="KW-0472">Membrane</keyword>
<gene>
    <name evidence="3" type="ORF">DBT54_02855</name>
</gene>
<sequence>MKKQGNAVTRSIWTIFGVAMLALVLGFMSFFYFDYDHIVSEIQAYQAEQQADHRQLVHEEAFESAFDLVEIDIKDHSEIEVIPADTYSIKIWDVKGEDLDNEDIPSDTTFFDVQADGAFLKVNEKILGNGHFRRHPIRIQIAGPDFSQTRLNASGNYAELSLNQALKDLYWDVYDGQVTIKSPSTFPMAFSGEDVNVDLTVEEANAKLSFNQGDAQVSINGKSLEIPTSEIGEDSEGHEDFKSYEEVSRPNSQPFVHQIGDGRDPIHFNGMENRISIRYPEK</sequence>
<feature type="transmembrane region" description="Helical" evidence="2">
    <location>
        <begin position="12"/>
        <end position="33"/>
    </location>
</feature>
<evidence type="ECO:0000256" key="2">
    <source>
        <dbReference type="SAM" id="Phobius"/>
    </source>
</evidence>
<organism evidence="3 4">
    <name type="scientific">Aerococcus urinae</name>
    <dbReference type="NCBI Taxonomy" id="1376"/>
    <lineage>
        <taxon>Bacteria</taxon>
        <taxon>Bacillati</taxon>
        <taxon>Bacillota</taxon>
        <taxon>Bacilli</taxon>
        <taxon>Lactobacillales</taxon>
        <taxon>Aerococcaceae</taxon>
        <taxon>Aerococcus</taxon>
    </lineage>
</organism>
<feature type="region of interest" description="Disordered" evidence="1">
    <location>
        <begin position="228"/>
        <end position="263"/>
    </location>
</feature>
<feature type="compositionally biased region" description="Basic and acidic residues" evidence="1">
    <location>
        <begin position="238"/>
        <end position="248"/>
    </location>
</feature>
<evidence type="ECO:0000313" key="3">
    <source>
        <dbReference type="EMBL" id="RAV80593.1"/>
    </source>
</evidence>
<dbReference type="Proteomes" id="UP000251923">
    <property type="component" value="Unassembled WGS sequence"/>
</dbReference>
<name>A0A2I1L661_9LACT</name>
<keyword evidence="2" id="KW-0812">Transmembrane</keyword>
<evidence type="ECO:0000313" key="4">
    <source>
        <dbReference type="Proteomes" id="UP000251923"/>
    </source>
</evidence>
<accession>A0A2I1L661</accession>
<evidence type="ECO:0000256" key="1">
    <source>
        <dbReference type="SAM" id="MobiDB-lite"/>
    </source>
</evidence>
<dbReference type="AlphaFoldDB" id="A0A2I1L661"/>
<dbReference type="EMBL" id="QMHM01000004">
    <property type="protein sequence ID" value="RAV80593.1"/>
    <property type="molecule type" value="Genomic_DNA"/>
</dbReference>
<proteinExistence type="predicted"/>
<reference evidence="3 4" key="1">
    <citation type="submission" date="2018-04" db="EMBL/GenBank/DDBJ databases">
        <title>Aerococcus urinae genomes.</title>
        <authorList>
            <person name="Hilt E."/>
            <person name="Gilbert N.M."/>
            <person name="Thomas-White K."/>
            <person name="Putonti C."/>
            <person name="Lewis A.L."/>
            <person name="Visck K.L."/>
            <person name="Wolfe A.J."/>
        </authorList>
    </citation>
    <scope>NUCLEOTIDE SEQUENCE [LARGE SCALE GENOMIC DNA]</scope>
    <source>
        <strain evidence="3 4">UMB7480</strain>
    </source>
</reference>
<protein>
    <submittedName>
        <fullName evidence="3">Uncharacterized protein</fullName>
    </submittedName>
</protein>